<dbReference type="InterPro" id="IPR057008">
    <property type="entry name" value="SpoVR-like_C"/>
</dbReference>
<name>A0A0E4C944_9FIRM</name>
<organism evidence="3 4">
    <name type="scientific">Syntrophomonas zehnderi OL-4</name>
    <dbReference type="NCBI Taxonomy" id="690567"/>
    <lineage>
        <taxon>Bacteria</taxon>
        <taxon>Bacillati</taxon>
        <taxon>Bacillota</taxon>
        <taxon>Clostridia</taxon>
        <taxon>Eubacteriales</taxon>
        <taxon>Syntrophomonadaceae</taxon>
        <taxon>Syntrophomonas</taxon>
    </lineage>
</organism>
<dbReference type="Pfam" id="PF04293">
    <property type="entry name" value="SpoVR"/>
    <property type="match status" value="1"/>
</dbReference>
<dbReference type="AlphaFoldDB" id="A0A0E4C944"/>
<dbReference type="Pfam" id="PF24755">
    <property type="entry name" value="SpoVR_C"/>
    <property type="match status" value="1"/>
</dbReference>
<dbReference type="PANTHER" id="PTHR30029:SF2">
    <property type="entry name" value="STAGE V SPORULATION PROTEIN R"/>
    <property type="match status" value="1"/>
</dbReference>
<evidence type="ECO:0000259" key="2">
    <source>
        <dbReference type="Pfam" id="PF24755"/>
    </source>
</evidence>
<gene>
    <name evidence="3" type="ORF">2027</name>
</gene>
<dbReference type="EMBL" id="CGIH01000032">
    <property type="protein sequence ID" value="CFX85097.1"/>
    <property type="molecule type" value="Genomic_DNA"/>
</dbReference>
<dbReference type="OrthoDB" id="9784270at2"/>
<reference evidence="3 4" key="1">
    <citation type="submission" date="2015-03" db="EMBL/GenBank/DDBJ databases">
        <authorList>
            <person name="Murphy D."/>
        </authorList>
    </citation>
    <scope>NUCLEOTIDE SEQUENCE [LARGE SCALE GENOMIC DNA]</scope>
    <source>
        <strain evidence="3 4">OL-4</strain>
    </source>
</reference>
<sequence>MSREYSLQELKKWDEQIEALVKENGLIPYPQEFEICDYEEMINYEAYLGMPARYPHWSFGKAYERKKTFYRYNLTGLPYEMVINTNPCLAYLMKDNTLLLQILTMAHVYGHNDFFRNNRMFRDGTRADLALEMFKSHGQRIRSYVSDPGIGYVKVERILDAAHALRLQVYRQVGEKRLNEAEIKERLLKKALPPSQEHPLLNPPANIQPPDLNAIPLQPEEDILWFLARYAPLKEWEKDILQIVREESFYFLPQIETKIMNEGWASFWHYHLLKQLELPQGLYLEFMTWHNRVIRPHEGSLNPYQIGFAIFNDLAEKHRDNPNFIFQVRELERDASFIRRYLTEELCRRLNLFEYRKNNRDYLISEVADESGWQQIRDTLANQVGLGMVPNIRVIEVKKGENLLCLEHEWEGKELQIKYAHETLKYIAQLWGGKVRLKTQVRNTGQILEAEP</sequence>
<dbReference type="PANTHER" id="PTHR30029">
    <property type="entry name" value="STAGE V SPORULATION PROTEIN R"/>
    <property type="match status" value="1"/>
</dbReference>
<keyword evidence="4" id="KW-1185">Reference proteome</keyword>
<dbReference type="STRING" id="690567.2027"/>
<evidence type="ECO:0000313" key="4">
    <source>
        <dbReference type="Proteomes" id="UP000045545"/>
    </source>
</evidence>
<dbReference type="InterPro" id="IPR056174">
    <property type="entry name" value="SpoVR_N"/>
</dbReference>
<evidence type="ECO:0000259" key="1">
    <source>
        <dbReference type="Pfam" id="PF04293"/>
    </source>
</evidence>
<evidence type="ECO:0000313" key="3">
    <source>
        <dbReference type="EMBL" id="CFX85097.1"/>
    </source>
</evidence>
<dbReference type="InterPro" id="IPR007390">
    <property type="entry name" value="Spore_V_R"/>
</dbReference>
<feature type="domain" description="SpoVR protein-like N-terminal" evidence="1">
    <location>
        <begin position="5"/>
        <end position="387"/>
    </location>
</feature>
<dbReference type="RefSeq" id="WP_046498434.1">
    <property type="nucleotide sequence ID" value="NZ_CGIH01000032.1"/>
</dbReference>
<accession>A0A0E4C944</accession>
<proteinExistence type="predicted"/>
<protein>
    <submittedName>
        <fullName evidence="3">Sporulation stage V, protein R</fullName>
    </submittedName>
</protein>
<dbReference type="Proteomes" id="UP000045545">
    <property type="component" value="Unassembled WGS sequence"/>
</dbReference>
<feature type="domain" description="SpoVR-like C-terminal" evidence="2">
    <location>
        <begin position="390"/>
        <end position="440"/>
    </location>
</feature>